<dbReference type="AlphaFoldDB" id="A0AAV4VDR3"/>
<keyword evidence="2" id="KW-1185">Reference proteome</keyword>
<name>A0AAV4VDR3_9ARAC</name>
<evidence type="ECO:0000313" key="1">
    <source>
        <dbReference type="EMBL" id="GIY68410.1"/>
    </source>
</evidence>
<dbReference type="Proteomes" id="UP001054837">
    <property type="component" value="Unassembled WGS sequence"/>
</dbReference>
<sequence>MEAVMGPDIRMCPGCVENPKFKRWTCHQRHIQINRNVSTHFCRENIAWCFVCRLTPLFGIMSSIECEKITDLHRGAWSDAPTHTTTQPVAIKDLKTLPPDEDNWAERIIPAPRKDLSKMLEEEEKDTTCPVIEEMTQMLGVPILPDTIQSAEMSRNTEDFLLLKD</sequence>
<comment type="caution">
    <text evidence="1">The sequence shown here is derived from an EMBL/GenBank/DDBJ whole genome shotgun (WGS) entry which is preliminary data.</text>
</comment>
<evidence type="ECO:0000313" key="2">
    <source>
        <dbReference type="Proteomes" id="UP001054837"/>
    </source>
</evidence>
<reference evidence="1 2" key="1">
    <citation type="submission" date="2021-06" db="EMBL/GenBank/DDBJ databases">
        <title>Caerostris darwini draft genome.</title>
        <authorList>
            <person name="Kono N."/>
            <person name="Arakawa K."/>
        </authorList>
    </citation>
    <scope>NUCLEOTIDE SEQUENCE [LARGE SCALE GENOMIC DNA]</scope>
</reference>
<dbReference type="EMBL" id="BPLQ01012866">
    <property type="protein sequence ID" value="GIY68410.1"/>
    <property type="molecule type" value="Genomic_DNA"/>
</dbReference>
<accession>A0AAV4VDR3</accession>
<proteinExistence type="predicted"/>
<protein>
    <submittedName>
        <fullName evidence="1">Uncharacterized protein</fullName>
    </submittedName>
</protein>
<gene>
    <name evidence="1" type="ORF">CDAR_251991</name>
</gene>
<organism evidence="1 2">
    <name type="scientific">Caerostris darwini</name>
    <dbReference type="NCBI Taxonomy" id="1538125"/>
    <lineage>
        <taxon>Eukaryota</taxon>
        <taxon>Metazoa</taxon>
        <taxon>Ecdysozoa</taxon>
        <taxon>Arthropoda</taxon>
        <taxon>Chelicerata</taxon>
        <taxon>Arachnida</taxon>
        <taxon>Araneae</taxon>
        <taxon>Araneomorphae</taxon>
        <taxon>Entelegynae</taxon>
        <taxon>Araneoidea</taxon>
        <taxon>Araneidae</taxon>
        <taxon>Caerostris</taxon>
    </lineage>
</organism>